<dbReference type="InterPro" id="IPR003660">
    <property type="entry name" value="HAMP_dom"/>
</dbReference>
<dbReference type="EMBL" id="QFFF01000002">
    <property type="protein sequence ID" value="PWG01420.1"/>
    <property type="molecule type" value="Genomic_DNA"/>
</dbReference>
<dbReference type="CDD" id="cd00130">
    <property type="entry name" value="PAS"/>
    <property type="match status" value="1"/>
</dbReference>
<evidence type="ECO:0000313" key="17">
    <source>
        <dbReference type="EMBL" id="PWG01420.1"/>
    </source>
</evidence>
<dbReference type="InterPro" id="IPR003594">
    <property type="entry name" value="HATPase_dom"/>
</dbReference>
<keyword evidence="8" id="KW-0547">Nucleotide-binding</keyword>
<dbReference type="GO" id="GO:0005524">
    <property type="term" value="F:ATP binding"/>
    <property type="evidence" value="ECO:0007669"/>
    <property type="project" value="UniProtKB-KW"/>
</dbReference>
<dbReference type="EC" id="2.7.13.3" evidence="3"/>
<dbReference type="CDD" id="cd00082">
    <property type="entry name" value="HisKA"/>
    <property type="match status" value="1"/>
</dbReference>
<dbReference type="GO" id="GO:0006355">
    <property type="term" value="P:regulation of DNA-templated transcription"/>
    <property type="evidence" value="ECO:0007669"/>
    <property type="project" value="InterPro"/>
</dbReference>
<dbReference type="PROSITE" id="PS50885">
    <property type="entry name" value="HAMP"/>
    <property type="match status" value="1"/>
</dbReference>
<keyword evidence="7 14" id="KW-0812">Transmembrane</keyword>
<keyword evidence="12" id="KW-0902">Two-component regulatory system</keyword>
<dbReference type="Pfam" id="PF00672">
    <property type="entry name" value="HAMP"/>
    <property type="match status" value="1"/>
</dbReference>
<dbReference type="SMART" id="SM00388">
    <property type="entry name" value="HisKA"/>
    <property type="match status" value="1"/>
</dbReference>
<dbReference type="InterPro" id="IPR004358">
    <property type="entry name" value="Sig_transdc_His_kin-like_C"/>
</dbReference>
<dbReference type="InterPro" id="IPR003661">
    <property type="entry name" value="HisK_dim/P_dom"/>
</dbReference>
<evidence type="ECO:0000256" key="2">
    <source>
        <dbReference type="ARBA" id="ARBA00004651"/>
    </source>
</evidence>
<evidence type="ECO:0000256" key="6">
    <source>
        <dbReference type="ARBA" id="ARBA00022679"/>
    </source>
</evidence>
<evidence type="ECO:0000259" key="15">
    <source>
        <dbReference type="PROSITE" id="PS50109"/>
    </source>
</evidence>
<evidence type="ECO:0000256" key="13">
    <source>
        <dbReference type="ARBA" id="ARBA00023136"/>
    </source>
</evidence>
<evidence type="ECO:0000256" key="3">
    <source>
        <dbReference type="ARBA" id="ARBA00012438"/>
    </source>
</evidence>
<dbReference type="SMART" id="SM00387">
    <property type="entry name" value="HATPase_c"/>
    <property type="match status" value="1"/>
</dbReference>
<sequence length="707" mass="77431">MAVASYFIVTRQGSPQSLLTPPMVAMLLVANLVPATALMVLVARRVAMGRAARSQVGGRGRLHVRLVALFSVIASVPTLLVVIFASLLFQSGTEFWFSDRARGMLENAYAIAQAGYDSEIERVSNETRTMGGDLALFLSEQPIDSPEFAEYFVGQVFYRNLSEAVLMRVSEESGVQTLALVNPYERSLNEAVRPEILRQLRQGGDTVAVRGDDRIGAVTRFPLGNDTYLYAARVFDPKMVEQLNRSRAVLQDYDALFERSRTLQFRFNAALLLVSLLIVALSIWIALTLADRLVRPVGQLVNAARRVTAGDLSARVPNSRVNDEVSTLGNAFNRMTERLEAQTGALVSANSQLDNRRAFIEAVLSGVTAGVISVDSERRVSLINSSAEALLKTGNEGAVGQKLADLAPELDRQLDSEEREDIIQFSSGGEPRTLAVKRVKVEGGHVLTFDDITEQLLDQRRAAWSDVARRIAHEIKNPLTPIQLAAERLQRRYGGEVTSDASTFERLTGTIVRQVGDLRRMVDEFSSFARMPKPVFRDEAIVDVARQALFLHEVAHPDIRFTFEAPEPSPILTCDRRQLGQALTNIVKNGVEAIQQKHEEGGNGGTDCIAMTIREGDGRVCIDISDTGIGLPADRGRLTEPYMTTRAKGTGLGLAIVKKIVEEHFGSIEFEDRAQGGTLVRLVFDAETLARLGGGGTIHTEDTAVNG</sequence>
<dbReference type="Pfam" id="PF02518">
    <property type="entry name" value="HATPase_c"/>
    <property type="match status" value="1"/>
</dbReference>
<keyword evidence="4" id="KW-1003">Cell membrane</keyword>
<dbReference type="GO" id="GO:0000155">
    <property type="term" value="F:phosphorelay sensor kinase activity"/>
    <property type="evidence" value="ECO:0007669"/>
    <property type="project" value="InterPro"/>
</dbReference>
<dbReference type="PROSITE" id="PS50109">
    <property type="entry name" value="HIS_KIN"/>
    <property type="match status" value="1"/>
</dbReference>
<feature type="domain" description="HAMP" evidence="16">
    <location>
        <begin position="291"/>
        <end position="344"/>
    </location>
</feature>
<dbReference type="SMART" id="SM00304">
    <property type="entry name" value="HAMP"/>
    <property type="match status" value="1"/>
</dbReference>
<dbReference type="InterPro" id="IPR035965">
    <property type="entry name" value="PAS-like_dom_sf"/>
</dbReference>
<reference evidence="17 18" key="1">
    <citation type="submission" date="2018-05" db="EMBL/GenBank/DDBJ databases">
        <title>Genome of Sphingosinicella humi QZX222.</title>
        <authorList>
            <person name="Qiao Z."/>
            <person name="Wang G."/>
        </authorList>
    </citation>
    <scope>NUCLEOTIDE SEQUENCE [LARGE SCALE GENOMIC DNA]</scope>
    <source>
        <strain evidence="17 18">QZX222</strain>
    </source>
</reference>
<organism evidence="17 18">
    <name type="scientific">Allosphingosinicella humi</name>
    <dbReference type="NCBI Taxonomy" id="2068657"/>
    <lineage>
        <taxon>Bacteria</taxon>
        <taxon>Pseudomonadati</taxon>
        <taxon>Pseudomonadota</taxon>
        <taxon>Alphaproteobacteria</taxon>
        <taxon>Sphingomonadales</taxon>
        <taxon>Sphingomonadaceae</taxon>
        <taxon>Allosphingosinicella</taxon>
    </lineage>
</organism>
<dbReference type="GO" id="GO:0000156">
    <property type="term" value="F:phosphorelay response regulator activity"/>
    <property type="evidence" value="ECO:0007669"/>
    <property type="project" value="TreeGrafter"/>
</dbReference>
<feature type="domain" description="Histidine kinase" evidence="15">
    <location>
        <begin position="470"/>
        <end position="688"/>
    </location>
</feature>
<dbReference type="AlphaFoldDB" id="A0A2U2IZB1"/>
<evidence type="ECO:0000256" key="8">
    <source>
        <dbReference type="ARBA" id="ARBA00022741"/>
    </source>
</evidence>
<dbReference type="OrthoDB" id="9776727at2"/>
<keyword evidence="10" id="KW-0067">ATP-binding</keyword>
<comment type="caution">
    <text evidence="17">The sequence shown here is derived from an EMBL/GenBank/DDBJ whole genome shotgun (WGS) entry which is preliminary data.</text>
</comment>
<keyword evidence="6" id="KW-0808">Transferase</keyword>
<dbReference type="CDD" id="cd06225">
    <property type="entry name" value="HAMP"/>
    <property type="match status" value="1"/>
</dbReference>
<proteinExistence type="predicted"/>
<gene>
    <name evidence="17" type="ORF">DF286_13935</name>
</gene>
<feature type="transmembrane region" description="Helical" evidence="14">
    <location>
        <begin position="269"/>
        <end position="290"/>
    </location>
</feature>
<dbReference type="InterPro" id="IPR017232">
    <property type="entry name" value="NtrY"/>
</dbReference>
<dbReference type="Gene3D" id="6.10.340.10">
    <property type="match status" value="1"/>
</dbReference>
<evidence type="ECO:0000313" key="18">
    <source>
        <dbReference type="Proteomes" id="UP000245916"/>
    </source>
</evidence>
<evidence type="ECO:0000256" key="5">
    <source>
        <dbReference type="ARBA" id="ARBA00022553"/>
    </source>
</evidence>
<dbReference type="SUPFAM" id="SSF158472">
    <property type="entry name" value="HAMP domain-like"/>
    <property type="match status" value="1"/>
</dbReference>
<evidence type="ECO:0000256" key="11">
    <source>
        <dbReference type="ARBA" id="ARBA00022989"/>
    </source>
</evidence>
<dbReference type="InterPro" id="IPR036097">
    <property type="entry name" value="HisK_dim/P_sf"/>
</dbReference>
<evidence type="ECO:0000256" key="14">
    <source>
        <dbReference type="SAM" id="Phobius"/>
    </source>
</evidence>
<dbReference type="Pfam" id="PF19312">
    <property type="entry name" value="NtrY_N"/>
    <property type="match status" value="1"/>
</dbReference>
<dbReference type="InterPro" id="IPR050351">
    <property type="entry name" value="BphY/WalK/GraS-like"/>
</dbReference>
<dbReference type="SUPFAM" id="SSF55785">
    <property type="entry name" value="PYP-like sensor domain (PAS domain)"/>
    <property type="match status" value="1"/>
</dbReference>
<keyword evidence="5" id="KW-0597">Phosphoprotein</keyword>
<dbReference type="SMART" id="SM00091">
    <property type="entry name" value="PAS"/>
    <property type="match status" value="1"/>
</dbReference>
<keyword evidence="13 14" id="KW-0472">Membrane</keyword>
<comment type="subcellular location">
    <subcellularLocation>
        <location evidence="2">Cell membrane</location>
        <topology evidence="2">Multi-pass membrane protein</topology>
    </subcellularLocation>
</comment>
<evidence type="ECO:0000256" key="9">
    <source>
        <dbReference type="ARBA" id="ARBA00022777"/>
    </source>
</evidence>
<keyword evidence="18" id="KW-1185">Reference proteome</keyword>
<dbReference type="PRINTS" id="PR00344">
    <property type="entry name" value="BCTRLSENSOR"/>
</dbReference>
<dbReference type="PIRSF" id="PIRSF037532">
    <property type="entry name" value="STHK_NtrY"/>
    <property type="match status" value="1"/>
</dbReference>
<comment type="catalytic activity">
    <reaction evidence="1">
        <text>ATP + protein L-histidine = ADP + protein N-phospho-L-histidine.</text>
        <dbReference type="EC" id="2.7.13.3"/>
    </reaction>
</comment>
<keyword evidence="11 14" id="KW-1133">Transmembrane helix</keyword>
<evidence type="ECO:0000256" key="10">
    <source>
        <dbReference type="ARBA" id="ARBA00022840"/>
    </source>
</evidence>
<name>A0A2U2IZB1_9SPHN</name>
<dbReference type="InterPro" id="IPR005467">
    <property type="entry name" value="His_kinase_dom"/>
</dbReference>
<dbReference type="GO" id="GO:0007234">
    <property type="term" value="P:osmosensory signaling via phosphorelay pathway"/>
    <property type="evidence" value="ECO:0007669"/>
    <property type="project" value="TreeGrafter"/>
</dbReference>
<dbReference type="PANTHER" id="PTHR42878:SF7">
    <property type="entry name" value="SENSOR HISTIDINE KINASE GLRK"/>
    <property type="match status" value="1"/>
</dbReference>
<feature type="transmembrane region" description="Helical" evidence="14">
    <location>
        <begin position="23"/>
        <end position="43"/>
    </location>
</feature>
<dbReference type="Gene3D" id="3.30.565.10">
    <property type="entry name" value="Histidine kinase-like ATPase, C-terminal domain"/>
    <property type="match status" value="1"/>
</dbReference>
<dbReference type="SUPFAM" id="SSF55874">
    <property type="entry name" value="ATPase domain of HSP90 chaperone/DNA topoisomerase II/histidine kinase"/>
    <property type="match status" value="1"/>
</dbReference>
<dbReference type="GO" id="GO:0030295">
    <property type="term" value="F:protein kinase activator activity"/>
    <property type="evidence" value="ECO:0007669"/>
    <property type="project" value="TreeGrafter"/>
</dbReference>
<evidence type="ECO:0000256" key="1">
    <source>
        <dbReference type="ARBA" id="ARBA00000085"/>
    </source>
</evidence>
<evidence type="ECO:0000256" key="7">
    <source>
        <dbReference type="ARBA" id="ARBA00022692"/>
    </source>
</evidence>
<dbReference type="SUPFAM" id="SSF47384">
    <property type="entry name" value="Homodimeric domain of signal transducing histidine kinase"/>
    <property type="match status" value="1"/>
</dbReference>
<protein>
    <recommendedName>
        <fullName evidence="3">histidine kinase</fullName>
        <ecNumber evidence="3">2.7.13.3</ecNumber>
    </recommendedName>
</protein>
<dbReference type="Pfam" id="PF00989">
    <property type="entry name" value="PAS"/>
    <property type="match status" value="1"/>
</dbReference>
<dbReference type="Pfam" id="PF00512">
    <property type="entry name" value="HisKA"/>
    <property type="match status" value="1"/>
</dbReference>
<dbReference type="Gene3D" id="3.30.450.20">
    <property type="entry name" value="PAS domain"/>
    <property type="match status" value="1"/>
</dbReference>
<dbReference type="GO" id="GO:0005886">
    <property type="term" value="C:plasma membrane"/>
    <property type="evidence" value="ECO:0007669"/>
    <property type="project" value="UniProtKB-SubCell"/>
</dbReference>
<dbReference type="Gene3D" id="1.10.287.130">
    <property type="match status" value="1"/>
</dbReference>
<feature type="transmembrane region" description="Helical" evidence="14">
    <location>
        <begin position="64"/>
        <end position="89"/>
    </location>
</feature>
<dbReference type="InterPro" id="IPR013767">
    <property type="entry name" value="PAS_fold"/>
</dbReference>
<keyword evidence="9 17" id="KW-0418">Kinase</keyword>
<accession>A0A2U2IZB1</accession>
<evidence type="ECO:0000256" key="4">
    <source>
        <dbReference type="ARBA" id="ARBA00022475"/>
    </source>
</evidence>
<dbReference type="Proteomes" id="UP000245916">
    <property type="component" value="Unassembled WGS sequence"/>
</dbReference>
<dbReference type="PANTHER" id="PTHR42878">
    <property type="entry name" value="TWO-COMPONENT HISTIDINE KINASE"/>
    <property type="match status" value="1"/>
</dbReference>
<dbReference type="InterPro" id="IPR000014">
    <property type="entry name" value="PAS"/>
</dbReference>
<dbReference type="InterPro" id="IPR045671">
    <property type="entry name" value="NtrY-like_N"/>
</dbReference>
<evidence type="ECO:0000256" key="12">
    <source>
        <dbReference type="ARBA" id="ARBA00023012"/>
    </source>
</evidence>
<dbReference type="InterPro" id="IPR036890">
    <property type="entry name" value="HATPase_C_sf"/>
</dbReference>
<evidence type="ECO:0000259" key="16">
    <source>
        <dbReference type="PROSITE" id="PS50885"/>
    </source>
</evidence>